<proteinExistence type="predicted"/>
<reference evidence="1 2" key="1">
    <citation type="journal article" date="2023" name="bioRxiv">
        <title>High-quality genome assemblies of four members of thePodospora anserinaspecies complex.</title>
        <authorList>
            <person name="Ament-Velasquez S.L."/>
            <person name="Vogan A.A."/>
            <person name="Wallerman O."/>
            <person name="Hartmann F."/>
            <person name="Gautier V."/>
            <person name="Silar P."/>
            <person name="Giraud T."/>
            <person name="Johannesson H."/>
        </authorList>
    </citation>
    <scope>NUCLEOTIDE SEQUENCE [LARGE SCALE GENOMIC DNA]</scope>
    <source>
        <strain evidence="1 2">CBS 415.72m</strain>
    </source>
</reference>
<dbReference type="RefSeq" id="XP_062743213.1">
    <property type="nucleotide sequence ID" value="XM_062883643.1"/>
</dbReference>
<sequence>MADMNVIHTYLAVTTDVPDQGQEMASTTSPAATPTKEEMVNRWEELKSPFEHGVDWARGGGARGYPGEGTALPGSYCNKIGVTGLREWVLGNVDSDTEEGAGGGWYRFLKGVFEPGDDEKV</sequence>
<name>A0ABR0GEW9_9PEZI</name>
<gene>
    <name evidence="1" type="ORF">QC762_0063510</name>
</gene>
<accession>A0ABR0GEW9</accession>
<evidence type="ECO:0000313" key="2">
    <source>
        <dbReference type="Proteomes" id="UP001323405"/>
    </source>
</evidence>
<dbReference type="GeneID" id="87903297"/>
<organism evidence="1 2">
    <name type="scientific">Podospora pseudocomata</name>
    <dbReference type="NCBI Taxonomy" id="2093779"/>
    <lineage>
        <taxon>Eukaryota</taxon>
        <taxon>Fungi</taxon>
        <taxon>Dikarya</taxon>
        <taxon>Ascomycota</taxon>
        <taxon>Pezizomycotina</taxon>
        <taxon>Sordariomycetes</taxon>
        <taxon>Sordariomycetidae</taxon>
        <taxon>Sordariales</taxon>
        <taxon>Podosporaceae</taxon>
        <taxon>Podospora</taxon>
    </lineage>
</organism>
<comment type="caution">
    <text evidence="1">The sequence shown here is derived from an EMBL/GenBank/DDBJ whole genome shotgun (WGS) entry which is preliminary data.</text>
</comment>
<dbReference type="EMBL" id="JAFFHA010000006">
    <property type="protein sequence ID" value="KAK4654238.1"/>
    <property type="molecule type" value="Genomic_DNA"/>
</dbReference>
<evidence type="ECO:0000313" key="1">
    <source>
        <dbReference type="EMBL" id="KAK4654238.1"/>
    </source>
</evidence>
<keyword evidence="2" id="KW-1185">Reference proteome</keyword>
<protein>
    <submittedName>
        <fullName evidence="1">Uncharacterized protein</fullName>
    </submittedName>
</protein>
<dbReference type="Proteomes" id="UP001323405">
    <property type="component" value="Unassembled WGS sequence"/>
</dbReference>